<dbReference type="Gene3D" id="3.30.300.30">
    <property type="match status" value="1"/>
</dbReference>
<dbReference type="Pfam" id="PF04909">
    <property type="entry name" value="Amidohydro_2"/>
    <property type="match status" value="1"/>
</dbReference>
<dbReference type="AlphaFoldDB" id="A0A1Z1W3I7"/>
<gene>
    <name evidence="4" type="primary">caiC</name>
    <name evidence="4" type="ORF">SMD44_00396</name>
</gene>
<evidence type="ECO:0000259" key="1">
    <source>
        <dbReference type="Pfam" id="PF00501"/>
    </source>
</evidence>
<evidence type="ECO:0000259" key="3">
    <source>
        <dbReference type="Pfam" id="PF13193"/>
    </source>
</evidence>
<protein>
    <submittedName>
        <fullName evidence="4">AMP-dependent synthetase</fullName>
    </submittedName>
</protein>
<feature type="domain" description="AMP-binding enzyme C-terminal" evidence="3">
    <location>
        <begin position="415"/>
        <end position="490"/>
    </location>
</feature>
<dbReference type="Gene3D" id="3.20.20.140">
    <property type="entry name" value="Metal-dependent hydrolases"/>
    <property type="match status" value="1"/>
</dbReference>
<dbReference type="InterPro" id="IPR050237">
    <property type="entry name" value="ATP-dep_AMP-bd_enzyme"/>
</dbReference>
<dbReference type="EMBL" id="CP021748">
    <property type="protein sequence ID" value="ARX80998.1"/>
    <property type="molecule type" value="Genomic_DNA"/>
</dbReference>
<dbReference type="KEGG" id="salf:SMD44_00396"/>
<name>A0A1Z1W3I7_9ACTN</name>
<evidence type="ECO:0000313" key="4">
    <source>
        <dbReference type="EMBL" id="ARX80998.1"/>
    </source>
</evidence>
<dbReference type="InterPro" id="IPR045851">
    <property type="entry name" value="AMP-bd_C_sf"/>
</dbReference>
<feature type="domain" description="Amidohydrolase-related" evidence="2">
    <location>
        <begin position="625"/>
        <end position="839"/>
    </location>
</feature>
<dbReference type="Proteomes" id="UP000195880">
    <property type="component" value="Chromosome"/>
</dbReference>
<dbReference type="GO" id="GO:0016878">
    <property type="term" value="F:acid-thiol ligase activity"/>
    <property type="evidence" value="ECO:0007669"/>
    <property type="project" value="UniProtKB-ARBA"/>
</dbReference>
<reference evidence="4 5" key="1">
    <citation type="submission" date="2017-05" db="EMBL/GenBank/DDBJ databases">
        <title>Streptomyces alboflavus Genome sequencing and assembly.</title>
        <authorList>
            <person name="Wang Y."/>
            <person name="Du B."/>
            <person name="Ding Y."/>
            <person name="Liu H."/>
            <person name="Hou Q."/>
            <person name="Liu K."/>
            <person name="Wang C."/>
            <person name="Yao L."/>
        </authorList>
    </citation>
    <scope>NUCLEOTIDE SEQUENCE [LARGE SCALE GENOMIC DNA]</scope>
    <source>
        <strain evidence="4 5">MDJK44</strain>
    </source>
</reference>
<dbReference type="Gene3D" id="3.40.50.12780">
    <property type="entry name" value="N-terminal domain of ligase-like"/>
    <property type="match status" value="1"/>
</dbReference>
<dbReference type="InterPro" id="IPR000873">
    <property type="entry name" value="AMP-dep_synth/lig_dom"/>
</dbReference>
<dbReference type="PANTHER" id="PTHR43767">
    <property type="entry name" value="LONG-CHAIN-FATTY-ACID--COA LIGASE"/>
    <property type="match status" value="1"/>
</dbReference>
<dbReference type="SUPFAM" id="SSF56801">
    <property type="entry name" value="Acetyl-CoA synthetase-like"/>
    <property type="match status" value="1"/>
</dbReference>
<evidence type="ECO:0000313" key="5">
    <source>
        <dbReference type="Proteomes" id="UP000195880"/>
    </source>
</evidence>
<proteinExistence type="predicted"/>
<dbReference type="InterPro" id="IPR020845">
    <property type="entry name" value="AMP-binding_CS"/>
</dbReference>
<organism evidence="4 5">
    <name type="scientific">Streptomyces alboflavus</name>
    <dbReference type="NCBI Taxonomy" id="67267"/>
    <lineage>
        <taxon>Bacteria</taxon>
        <taxon>Bacillati</taxon>
        <taxon>Actinomycetota</taxon>
        <taxon>Actinomycetes</taxon>
        <taxon>Kitasatosporales</taxon>
        <taxon>Streptomycetaceae</taxon>
        <taxon>Streptomyces</taxon>
    </lineage>
</organism>
<sequence length="842" mass="91242">MYAVFDNDAAAADGGDSTEWTYGQAYDDARATAAALYRLGVRQGDTVLCWLPNGRDALRVWYGVNLLGAVHVPVNTAYRGSLLGHVLANSGARVLVAHALLVDRLQHTDGAQLQEVVVIGGGPDDPWPDALPGAPRVHGPSALRGRPEDFVPPERPVAPWDTMAVIYTSGTTGPSKGVLVSYVHHYSTVTALLDDDITEHDRYLLNLPLCHGGGTEVAYCMLLFGGSMVVTEGFRTAEFWEVVRRHEVTMCTLLGAMVDFLLGLPPRPGDTDHPLRAACVIPLTRQALDFGRRFGVDVYTGFNMSETSAPLVSPLNPQRTGSCGRPRPGVQCRVVDEHGIDVPDGTVGELVLRADRPWSLFHGYHGMPEATATAWRHGWFHTGDAVLREQGGDFFFVDRIKDAIRRRGENVSSAEVEAELLNHPAVALAAAVAVPSDQSEDEILAALVLRAGVRFDPEQFLAHLRPRMAHFMVPRYLRVVAELPVTETGKVRKETLRAQGVTPTPGTGWPQGSRSPVTASAEPAAAHRVIDVCALALDRECWRTYFQGLGAVAPTYLRAFGRHATAVFGAEYPRFRARLDAGDQDGAVDLLVAGRPERVDTEALLSTMDDNGVVHQVLMSCGGATADGDDVNSRVAAVAAKAPDRLQAWAGIDLTDPDLAVAELERCHGLGMRGFAVTPFWQGVDPRDAAYDPVYARAQELGMPLWLHTGHHFSRHAAELCHPRNVDWIALRHPGLPIVAGHAAWPWVLDLVSVAQRHRHVYLDISSHRPPWMARPGSGWEPLLLYGSTALRGRVLFGSATWVNADPVAALARQVADLGLGDEVTDAWLYGNAARLLGLGPG</sequence>
<dbReference type="InterPro" id="IPR032466">
    <property type="entry name" value="Metal_Hydrolase"/>
</dbReference>
<dbReference type="InterPro" id="IPR042099">
    <property type="entry name" value="ANL_N_sf"/>
</dbReference>
<dbReference type="Pfam" id="PF00501">
    <property type="entry name" value="AMP-binding"/>
    <property type="match status" value="1"/>
</dbReference>
<dbReference type="STRING" id="67267.GCA_000716675_00710"/>
<feature type="domain" description="AMP-dependent synthetase/ligase" evidence="1">
    <location>
        <begin position="8"/>
        <end position="364"/>
    </location>
</feature>
<dbReference type="SUPFAM" id="SSF51556">
    <property type="entry name" value="Metallo-dependent hydrolases"/>
    <property type="match status" value="1"/>
</dbReference>
<evidence type="ECO:0000259" key="2">
    <source>
        <dbReference type="Pfam" id="PF04909"/>
    </source>
</evidence>
<accession>A0A1Z1W3I7</accession>
<dbReference type="PROSITE" id="PS00455">
    <property type="entry name" value="AMP_BINDING"/>
    <property type="match status" value="1"/>
</dbReference>
<dbReference type="InterPro" id="IPR006680">
    <property type="entry name" value="Amidohydro-rel"/>
</dbReference>
<dbReference type="PANTHER" id="PTHR43767:SF1">
    <property type="entry name" value="NONRIBOSOMAL PEPTIDE SYNTHASE PES1 (EUROFUNG)-RELATED"/>
    <property type="match status" value="1"/>
</dbReference>
<keyword evidence="5" id="KW-1185">Reference proteome</keyword>
<dbReference type="eggNOG" id="COG0318">
    <property type="taxonomic scope" value="Bacteria"/>
</dbReference>
<dbReference type="Pfam" id="PF13193">
    <property type="entry name" value="AMP-binding_C"/>
    <property type="match status" value="1"/>
</dbReference>
<dbReference type="GO" id="GO:0016787">
    <property type="term" value="F:hydrolase activity"/>
    <property type="evidence" value="ECO:0007669"/>
    <property type="project" value="InterPro"/>
</dbReference>
<dbReference type="InterPro" id="IPR025110">
    <property type="entry name" value="AMP-bd_C"/>
</dbReference>